<proteinExistence type="predicted"/>
<accession>A0A450X930</accession>
<reference evidence="2" key="1">
    <citation type="submission" date="2019-02" db="EMBL/GenBank/DDBJ databases">
        <authorList>
            <person name="Gruber-Vodicka R. H."/>
            <person name="Seah K. B. B."/>
        </authorList>
    </citation>
    <scope>NUCLEOTIDE SEQUENCE</scope>
    <source>
        <strain evidence="1">BECK_S312</strain>
        <strain evidence="2">BECK_S426</strain>
    </source>
</reference>
<name>A0A450X930_9GAMM</name>
<evidence type="ECO:0000313" key="2">
    <source>
        <dbReference type="EMBL" id="VFK25837.1"/>
    </source>
</evidence>
<gene>
    <name evidence="1" type="ORF">BECKLPF1236A_GA0070988_100207</name>
    <name evidence="2" type="ORF">BECKLPF1236C_GA0070990_100268</name>
</gene>
<evidence type="ECO:0000313" key="1">
    <source>
        <dbReference type="EMBL" id="VFK08725.1"/>
    </source>
</evidence>
<organism evidence="2">
    <name type="scientific">Candidatus Kentrum sp. LPFa</name>
    <dbReference type="NCBI Taxonomy" id="2126335"/>
    <lineage>
        <taxon>Bacteria</taxon>
        <taxon>Pseudomonadati</taxon>
        <taxon>Pseudomonadota</taxon>
        <taxon>Gammaproteobacteria</taxon>
        <taxon>Candidatus Kentrum</taxon>
    </lineage>
</organism>
<sequence length="321" mass="34190">MSETVGVDKDAAKSVGEVVTAGLDVATAVFSILQSVKGITKVLGKHGGRTQGILKKAYIKLGQLTKRASKIDDAFLLSSDPVKGVLLASKLNKLGSKINSLGKEILEQFSESDDFFQDGKSNTTLAHLRQGFSDVYDSPIAISDISPGFRDNFTPKMIDTVQQAVRNNFITSGFLETASSSLIGVGGLGLIRGQLIWYNNSDLDLHLLLPASAGHVYFGNKSVAFNGGNAIAELDHDNLGGVIDAGANQRVENITITGVDIPARNYQFYVHDYSHNGNASTPWDLTLTGDSAQSVQRQSGVFTATDQTSPTYNVNSPGGSF</sequence>
<protein>
    <submittedName>
        <fullName evidence="2">Uncharacterized protein</fullName>
    </submittedName>
</protein>
<dbReference type="EMBL" id="CAADFM010000020">
    <property type="protein sequence ID" value="VFK08725.1"/>
    <property type="molecule type" value="Genomic_DNA"/>
</dbReference>
<dbReference type="EMBL" id="CAADFP010000026">
    <property type="protein sequence ID" value="VFK25837.1"/>
    <property type="molecule type" value="Genomic_DNA"/>
</dbReference>
<dbReference type="AlphaFoldDB" id="A0A450X930"/>